<dbReference type="InterPro" id="IPR013497">
    <property type="entry name" value="Topo_IA_cen"/>
</dbReference>
<dbReference type="InterPro" id="IPR006171">
    <property type="entry name" value="TOPRIM_dom"/>
</dbReference>
<accession>A0A2H0W2V3</accession>
<dbReference type="Gene3D" id="2.70.20.10">
    <property type="entry name" value="Topoisomerase I, domain 3"/>
    <property type="match status" value="1"/>
</dbReference>
<dbReference type="InterPro" id="IPR003602">
    <property type="entry name" value="Topo_IA_DNA-bd_dom"/>
</dbReference>
<evidence type="ECO:0000256" key="5">
    <source>
        <dbReference type="ARBA" id="ARBA00022833"/>
    </source>
</evidence>
<dbReference type="Pfam" id="PF01751">
    <property type="entry name" value="Toprim"/>
    <property type="match status" value="1"/>
</dbReference>
<dbReference type="InterPro" id="IPR028612">
    <property type="entry name" value="Topoisom_1_IA"/>
</dbReference>
<dbReference type="Gene3D" id="1.10.460.10">
    <property type="entry name" value="Topoisomerase I, domain 2"/>
    <property type="match status" value="1"/>
</dbReference>
<dbReference type="AlphaFoldDB" id="A0A2H0W2V3"/>
<dbReference type="Pfam" id="PF01131">
    <property type="entry name" value="Topoisom_bac"/>
    <property type="match status" value="1"/>
</dbReference>
<dbReference type="PROSITE" id="PS50880">
    <property type="entry name" value="TOPRIM"/>
    <property type="match status" value="1"/>
</dbReference>
<evidence type="ECO:0000256" key="9">
    <source>
        <dbReference type="ARBA" id="ARBA00023235"/>
    </source>
</evidence>
<gene>
    <name evidence="10" type="primary">topA</name>
    <name evidence="13" type="ORF">COT80_02725</name>
</gene>
<organism evidence="13 14">
    <name type="scientific">Candidatus Buchananbacteria bacterium CG10_big_fil_rev_8_21_14_0_10_33_19</name>
    <dbReference type="NCBI Taxonomy" id="1974525"/>
    <lineage>
        <taxon>Bacteria</taxon>
        <taxon>Candidatus Buchananiibacteriota</taxon>
    </lineage>
</organism>
<dbReference type="CDD" id="cd03363">
    <property type="entry name" value="TOPRIM_TopoIA_TopoI"/>
    <property type="match status" value="1"/>
</dbReference>
<evidence type="ECO:0000256" key="8">
    <source>
        <dbReference type="ARBA" id="ARBA00023125"/>
    </source>
</evidence>
<dbReference type="PANTHER" id="PTHR42785">
    <property type="entry name" value="DNA TOPOISOMERASE, TYPE IA, CORE"/>
    <property type="match status" value="1"/>
</dbReference>
<dbReference type="Gene3D" id="3.30.65.10">
    <property type="entry name" value="Bacterial Topoisomerase I, domain 1"/>
    <property type="match status" value="3"/>
</dbReference>
<dbReference type="GO" id="GO:0003677">
    <property type="term" value="F:DNA binding"/>
    <property type="evidence" value="ECO:0007669"/>
    <property type="project" value="UniProtKB-KW"/>
</dbReference>
<evidence type="ECO:0000313" key="13">
    <source>
        <dbReference type="EMBL" id="PIS05664.1"/>
    </source>
</evidence>
<name>A0A2H0W2V3_9BACT</name>
<feature type="region of interest" description="Interaction with DNA" evidence="10">
    <location>
        <begin position="176"/>
        <end position="181"/>
    </location>
</feature>
<sequence length="746" mass="85074">MLAGKIISKIKHTKMKNLVIVESPTKAKTISKFLSKDFKVESSFGHVRDLPASKIGVDVENNFEPTYTIPTKAKKRVKELTELAKKADLVYFATDEDREGEAISWHLAQIFKTPASKSKRITFHEITEEAIKEALDNPRTIDINMVDSQQARRILDRLVGYKLSPFLWKKVARGLSAGRVQSVVVRLVVEKEREIQDFKIEEHWEITGDFKTEKQEDFTARLHKVSGKTLDKLAIKNEAEATKLQEKLEGNDYYISEIVKKETKRNSNPPFTTSTLQQEANRRLHFSAKQTMMVAQKLYEGIEINGDSVGLITYMRTDSTNLSKKFTAEAADYIKDNLGKDYLSSKEFKTKSKGAQEAHEAIRPTAVVITPESIARSLNDQQFKLYQLIWQRAVASQMSPARLEATSVDINTKDDKYIFRVSGQVIKFDGFLKIYPTATKDEILPQMDKNEKAELIAIKPIQKFTQPPARYSDASLVKVLEEKGIGRPSTYAPTIATVIERGYAERIDNRRLKPTEIAFVVNDLLVKHFADIVDYDFTAKMEDNFDDISEGKKKWQPVIKEFYEPFNQNLMAKEQELTKKEITEEKTDEKCDKCGSDMVIKVGRFGKFLACSNYPTCKNTKKILSNGQTEERAEPQKLDEKCPECGSHLVLRTGRYGEFKGCSNYPKCKYIKNEAAKDLNLKCPQCKDGNVVTKRSKKGVFYGCDTYPKCDFATWYKPLDTKCEKCGYPMCEDKNGNIKCTNKICK</sequence>
<keyword evidence="7 10" id="KW-0799">Topoisomerase</keyword>
<dbReference type="Gene3D" id="3.40.50.140">
    <property type="match status" value="1"/>
</dbReference>
<feature type="site" description="Interaction with DNA" evidence="10">
    <location>
        <position position="152"/>
    </location>
</feature>
<feature type="site" description="Interaction with DNA" evidence="10">
    <location>
        <position position="501"/>
    </location>
</feature>
<evidence type="ECO:0000256" key="7">
    <source>
        <dbReference type="ARBA" id="ARBA00023029"/>
    </source>
</evidence>
<dbReference type="InterPro" id="IPR023406">
    <property type="entry name" value="Topo_IA_AS"/>
</dbReference>
<feature type="domain" description="Topo IA-type catalytic" evidence="12">
    <location>
        <begin position="142"/>
        <end position="571"/>
    </location>
</feature>
<dbReference type="Gene3D" id="1.10.290.10">
    <property type="entry name" value="Topoisomerase I, domain 4"/>
    <property type="match status" value="1"/>
</dbReference>
<feature type="site" description="Interaction with DNA" evidence="10">
    <location>
        <position position="46"/>
    </location>
</feature>
<dbReference type="InterPro" id="IPR013824">
    <property type="entry name" value="Topo_IA_cen_sub1"/>
</dbReference>
<feature type="site" description="Interaction with DNA" evidence="10">
    <location>
        <position position="156"/>
    </location>
</feature>
<dbReference type="SMART" id="SM00437">
    <property type="entry name" value="TOP1Ac"/>
    <property type="match status" value="1"/>
</dbReference>
<dbReference type="PRINTS" id="PR00417">
    <property type="entry name" value="PRTPISMRASEI"/>
</dbReference>
<keyword evidence="6" id="KW-0460">Magnesium</keyword>
<dbReference type="PANTHER" id="PTHR42785:SF1">
    <property type="entry name" value="DNA TOPOISOMERASE"/>
    <property type="match status" value="1"/>
</dbReference>
<dbReference type="GO" id="GO:0005694">
    <property type="term" value="C:chromosome"/>
    <property type="evidence" value="ECO:0007669"/>
    <property type="project" value="InterPro"/>
</dbReference>
<dbReference type="InterPro" id="IPR003601">
    <property type="entry name" value="Topo_IA_2"/>
</dbReference>
<dbReference type="NCBIfam" id="TIGR01051">
    <property type="entry name" value="topA_bact"/>
    <property type="match status" value="1"/>
</dbReference>
<dbReference type="SUPFAM" id="SSF56712">
    <property type="entry name" value="Prokaryotic type I DNA topoisomerase"/>
    <property type="match status" value="1"/>
</dbReference>
<evidence type="ECO:0000256" key="2">
    <source>
        <dbReference type="ARBA" id="ARBA00009446"/>
    </source>
</evidence>
<feature type="domain" description="Toprim" evidence="11">
    <location>
        <begin position="16"/>
        <end position="126"/>
    </location>
</feature>
<feature type="site" description="Interaction with DNA" evidence="10">
    <location>
        <position position="316"/>
    </location>
</feature>
<evidence type="ECO:0000313" key="14">
    <source>
        <dbReference type="Proteomes" id="UP000229056"/>
    </source>
</evidence>
<dbReference type="PROSITE" id="PS52039">
    <property type="entry name" value="TOPO_IA_2"/>
    <property type="match status" value="1"/>
</dbReference>
<proteinExistence type="inferred from homology"/>
<keyword evidence="5" id="KW-0862">Zinc</keyword>
<comment type="subunit">
    <text evidence="10">Monomer.</text>
</comment>
<dbReference type="InterPro" id="IPR013825">
    <property type="entry name" value="Topo_IA_cen_sub2"/>
</dbReference>
<dbReference type="InterPro" id="IPR013826">
    <property type="entry name" value="Topo_IA_cen_sub3"/>
</dbReference>
<feature type="site" description="Interaction with DNA" evidence="10">
    <location>
        <position position="153"/>
    </location>
</feature>
<dbReference type="Proteomes" id="UP000229056">
    <property type="component" value="Unassembled WGS sequence"/>
</dbReference>
<comment type="similarity">
    <text evidence="2 10">Belongs to the type IA topoisomerase family.</text>
</comment>
<evidence type="ECO:0000256" key="6">
    <source>
        <dbReference type="ARBA" id="ARBA00022842"/>
    </source>
</evidence>
<reference evidence="14" key="1">
    <citation type="submission" date="2017-09" db="EMBL/GenBank/DDBJ databases">
        <title>Depth-based differentiation of microbial function through sediment-hosted aquifers and enrichment of novel symbionts in the deep terrestrial subsurface.</title>
        <authorList>
            <person name="Probst A.J."/>
            <person name="Ladd B."/>
            <person name="Jarett J.K."/>
            <person name="Geller-Mcgrath D.E."/>
            <person name="Sieber C.M.K."/>
            <person name="Emerson J.B."/>
            <person name="Anantharaman K."/>
            <person name="Thomas B.C."/>
            <person name="Malmstrom R."/>
            <person name="Stieglmeier M."/>
            <person name="Klingl A."/>
            <person name="Woyke T."/>
            <person name="Ryan C.M."/>
            <person name="Banfield J.F."/>
        </authorList>
    </citation>
    <scope>NUCLEOTIDE SEQUENCE [LARGE SCALE GENOMIC DNA]</scope>
</reference>
<dbReference type="CDD" id="cd00186">
    <property type="entry name" value="TOP1Ac"/>
    <property type="match status" value="1"/>
</dbReference>
<dbReference type="InterPro" id="IPR034149">
    <property type="entry name" value="TOPRIM_TopoI"/>
</dbReference>
<comment type="caution">
    <text evidence="13">The sequence shown here is derived from an EMBL/GenBank/DDBJ whole genome shotgun (WGS) entry which is preliminary data.</text>
</comment>
<dbReference type="Pfam" id="PF01396">
    <property type="entry name" value="Zn_ribbon_Top1"/>
    <property type="match status" value="3"/>
</dbReference>
<evidence type="ECO:0000256" key="1">
    <source>
        <dbReference type="ARBA" id="ARBA00000213"/>
    </source>
</evidence>
<dbReference type="EC" id="5.6.2.1" evidence="10"/>
<keyword evidence="4" id="KW-0863">Zinc-finger</keyword>
<keyword evidence="3" id="KW-0479">Metal-binding</keyword>
<dbReference type="InterPro" id="IPR005733">
    <property type="entry name" value="TopoI_bac-type"/>
</dbReference>
<dbReference type="GO" id="GO:0006265">
    <property type="term" value="P:DNA topological change"/>
    <property type="evidence" value="ECO:0007669"/>
    <property type="project" value="UniProtKB-UniRule"/>
</dbReference>
<dbReference type="SMART" id="SM00493">
    <property type="entry name" value="TOPRIM"/>
    <property type="match status" value="1"/>
</dbReference>
<keyword evidence="8 10" id="KW-0238">DNA-binding</keyword>
<dbReference type="InterPro" id="IPR023405">
    <property type="entry name" value="Topo_IA_core_domain"/>
</dbReference>
<evidence type="ECO:0000259" key="12">
    <source>
        <dbReference type="PROSITE" id="PS52039"/>
    </source>
</evidence>
<dbReference type="SMART" id="SM00436">
    <property type="entry name" value="TOP1Bc"/>
    <property type="match status" value="1"/>
</dbReference>
<evidence type="ECO:0000256" key="3">
    <source>
        <dbReference type="ARBA" id="ARBA00022723"/>
    </source>
</evidence>
<feature type="site" description="Interaction with DNA" evidence="10">
    <location>
        <position position="161"/>
    </location>
</feature>
<evidence type="ECO:0000256" key="4">
    <source>
        <dbReference type="ARBA" id="ARBA00022771"/>
    </source>
</evidence>
<evidence type="ECO:0000259" key="11">
    <source>
        <dbReference type="PROSITE" id="PS50880"/>
    </source>
</evidence>
<dbReference type="GO" id="GO:0008270">
    <property type="term" value="F:zinc ion binding"/>
    <property type="evidence" value="ECO:0007669"/>
    <property type="project" value="UniProtKB-KW"/>
</dbReference>
<dbReference type="EMBL" id="PEZY01000012">
    <property type="protein sequence ID" value="PIS05664.1"/>
    <property type="molecule type" value="Genomic_DNA"/>
</dbReference>
<dbReference type="InterPro" id="IPR013498">
    <property type="entry name" value="Topo_IA_Znf"/>
</dbReference>
<dbReference type="InterPro" id="IPR000380">
    <property type="entry name" value="Topo_IA"/>
</dbReference>
<comment type="function">
    <text evidence="10">Releases the supercoiling and torsional tension of DNA, which is introduced during the DNA replication and transcription, by transiently cleaving and rejoining one strand of the DNA duplex. Introduces a single-strand break via transesterification at a target site in duplex DNA. The scissile phosphodiester is attacked by the catalytic tyrosine of the enzyme, resulting in the formation of a DNA-(5'-phosphotyrosyl)-enzyme intermediate and the expulsion of a 3'-OH DNA strand. The free DNA strand then undergoes passage around the unbroken strand, thus removing DNA supercoils. Finally, in the religation step, the DNA 3'-OH attacks the covalent intermediate to expel the active-site tyrosine and restore the DNA phosphodiester backbone.</text>
</comment>
<feature type="site" description="Interaction with DNA" evidence="10">
    <location>
        <position position="168"/>
    </location>
</feature>
<dbReference type="PROSITE" id="PS00396">
    <property type="entry name" value="TOPO_IA_1"/>
    <property type="match status" value="1"/>
</dbReference>
<dbReference type="GO" id="GO:0003917">
    <property type="term" value="F:DNA topoisomerase type I (single strand cut, ATP-independent) activity"/>
    <property type="evidence" value="ECO:0007669"/>
    <property type="project" value="UniProtKB-UniRule"/>
</dbReference>
<comment type="catalytic activity">
    <reaction evidence="1 10">
        <text>ATP-independent breakage of single-stranded DNA, followed by passage and rejoining.</text>
        <dbReference type="EC" id="5.6.2.1"/>
    </reaction>
</comment>
<protein>
    <recommendedName>
        <fullName evidence="10">DNA topoisomerase 1</fullName>
        <ecNumber evidence="10">5.6.2.1</ecNumber>
    </recommendedName>
    <alternativeName>
        <fullName evidence="10">DNA topoisomerase I</fullName>
    </alternativeName>
</protein>
<dbReference type="HAMAP" id="MF_00952">
    <property type="entry name" value="Topoisom_1_prok"/>
    <property type="match status" value="1"/>
</dbReference>
<evidence type="ECO:0000256" key="10">
    <source>
        <dbReference type="HAMAP-Rule" id="MF_00952"/>
    </source>
</evidence>
<keyword evidence="9 10" id="KW-0413">Isomerase</keyword>
<dbReference type="SUPFAM" id="SSF57783">
    <property type="entry name" value="Zinc beta-ribbon"/>
    <property type="match status" value="3"/>
</dbReference>
<feature type="active site" description="O-(5'-phospho-DNA)-tyrosine intermediate" evidence="10">
    <location>
        <position position="314"/>
    </location>
</feature>